<proteinExistence type="predicted"/>
<evidence type="ECO:0008006" key="4">
    <source>
        <dbReference type="Google" id="ProtNLM"/>
    </source>
</evidence>
<reference evidence="2 3" key="1">
    <citation type="submission" date="2019-01" db="EMBL/GenBank/DDBJ databases">
        <title>Whole Genome of Ornithobacterium rhinotracheale FARPER-174b.</title>
        <authorList>
            <person name="Tataje-Lavanda L.A."/>
            <person name="Montalvan A."/>
            <person name="Montesinos R."/>
            <person name="Zimic M."/>
            <person name="Fernandez-Sanchez M."/>
            <person name="Fernandez-Diaz M."/>
        </authorList>
    </citation>
    <scope>NUCLEOTIDE SEQUENCE [LARGE SCALE GENOMIC DNA]</scope>
    <source>
        <strain evidence="2 3">FARPER-174b</strain>
    </source>
</reference>
<dbReference type="Proteomes" id="UP000287701">
    <property type="component" value="Chromosome"/>
</dbReference>
<dbReference type="EMBL" id="CP035107">
    <property type="protein sequence ID" value="QAR31303.1"/>
    <property type="molecule type" value="Genomic_DNA"/>
</dbReference>
<organism evidence="2 3">
    <name type="scientific">Ornithobacterium rhinotracheale</name>
    <dbReference type="NCBI Taxonomy" id="28251"/>
    <lineage>
        <taxon>Bacteria</taxon>
        <taxon>Pseudomonadati</taxon>
        <taxon>Bacteroidota</taxon>
        <taxon>Flavobacteriia</taxon>
        <taxon>Flavobacteriales</taxon>
        <taxon>Weeksellaceae</taxon>
        <taxon>Ornithobacterium</taxon>
    </lineage>
</organism>
<keyword evidence="1" id="KW-0732">Signal</keyword>
<evidence type="ECO:0000256" key="1">
    <source>
        <dbReference type="SAM" id="SignalP"/>
    </source>
</evidence>
<dbReference type="AlphaFoldDB" id="A0A410JT08"/>
<name>A0A410JT08_ORNRH</name>
<feature type="signal peptide" evidence="1">
    <location>
        <begin position="1"/>
        <end position="19"/>
    </location>
</feature>
<accession>A0A410JT08</accession>
<protein>
    <recommendedName>
        <fullName evidence="4">Lipoprotein</fullName>
    </recommendedName>
</protein>
<dbReference type="PROSITE" id="PS51257">
    <property type="entry name" value="PROKAR_LIPOPROTEIN"/>
    <property type="match status" value="1"/>
</dbReference>
<evidence type="ECO:0000313" key="2">
    <source>
        <dbReference type="EMBL" id="QAR31303.1"/>
    </source>
</evidence>
<gene>
    <name evidence="2" type="ORF">EQP59_08115</name>
</gene>
<feature type="chain" id="PRO_5019254059" description="Lipoprotein" evidence="1">
    <location>
        <begin position="20"/>
        <end position="197"/>
    </location>
</feature>
<sequence length="197" mass="22996">MKITKILAYCMAIALLSTAITSCKNDDDEKIVVEEPTSEVNQVLIIALSDEKHNLGALSTPIAWAELNLKEEILSPDLHLETKNENGKTYIQVKETKQIIAVLSENKLLYPNLRTSKEFEYLHTFDRGHTPYSDADRPKWIPLNKILFNEDYRVLPYKSHKEDKPGYVYSFYSEKYKANVNLYFIKNMYYRKKYSDL</sequence>
<dbReference type="RefSeq" id="WP_128501738.1">
    <property type="nucleotide sequence ID" value="NZ_CP035107.1"/>
</dbReference>
<dbReference type="OrthoDB" id="708275at2"/>
<evidence type="ECO:0000313" key="3">
    <source>
        <dbReference type="Proteomes" id="UP000287701"/>
    </source>
</evidence>